<keyword evidence="2" id="KW-0378">Hydrolase</keyword>
<keyword evidence="2" id="KW-0031">Aminopeptidase</keyword>
<dbReference type="GO" id="GO:0005886">
    <property type="term" value="C:plasma membrane"/>
    <property type="evidence" value="ECO:0007669"/>
    <property type="project" value="TreeGrafter"/>
</dbReference>
<accession>A0A1Y1T208</accession>
<protein>
    <submittedName>
        <fullName evidence="2">Aminopeptidase</fullName>
    </submittedName>
</protein>
<dbReference type="GO" id="GO:0004177">
    <property type="term" value="F:aminopeptidase activity"/>
    <property type="evidence" value="ECO:0007669"/>
    <property type="project" value="UniProtKB-KW"/>
</dbReference>
<dbReference type="InterPro" id="IPR008523">
    <property type="entry name" value="DUF805"/>
</dbReference>
<feature type="transmembrane region" description="Helical" evidence="1">
    <location>
        <begin position="83"/>
        <end position="104"/>
    </location>
</feature>
<feature type="transmembrane region" description="Helical" evidence="1">
    <location>
        <begin position="23"/>
        <end position="44"/>
    </location>
</feature>
<dbReference type="OrthoDB" id="9812349at2"/>
<dbReference type="Pfam" id="PF05656">
    <property type="entry name" value="DUF805"/>
    <property type="match status" value="1"/>
</dbReference>
<organism evidence="2 3">
    <name type="scientific">Zunongwangia atlantica 22II14-10F7</name>
    <dbReference type="NCBI Taxonomy" id="1185767"/>
    <lineage>
        <taxon>Bacteria</taxon>
        <taxon>Pseudomonadati</taxon>
        <taxon>Bacteroidota</taxon>
        <taxon>Flavobacteriia</taxon>
        <taxon>Flavobacteriales</taxon>
        <taxon>Flavobacteriaceae</taxon>
        <taxon>Zunongwangia</taxon>
    </lineage>
</organism>
<evidence type="ECO:0000313" key="2">
    <source>
        <dbReference type="EMBL" id="ORL45061.1"/>
    </source>
</evidence>
<dbReference type="STRING" id="1185767.IIF7_13150"/>
<reference evidence="2 3" key="1">
    <citation type="submission" date="2013-04" db="EMBL/GenBank/DDBJ databases">
        <title>Zunongwangia sp. 22II14-10F7 Genome Sequencing.</title>
        <authorList>
            <person name="Lai Q."/>
            <person name="Shao Z."/>
        </authorList>
    </citation>
    <scope>NUCLEOTIDE SEQUENCE [LARGE SCALE GENOMIC DNA]</scope>
    <source>
        <strain evidence="2 3">22II14-10F7</strain>
    </source>
</reference>
<dbReference type="RefSeq" id="WP_084842154.1">
    <property type="nucleotide sequence ID" value="NZ_ARYN01000011.1"/>
</dbReference>
<name>A0A1Y1T208_9FLAO</name>
<evidence type="ECO:0000313" key="3">
    <source>
        <dbReference type="Proteomes" id="UP000192746"/>
    </source>
</evidence>
<comment type="caution">
    <text evidence="2">The sequence shown here is derived from an EMBL/GenBank/DDBJ whole genome shotgun (WGS) entry which is preliminary data.</text>
</comment>
<keyword evidence="1" id="KW-1133">Transmembrane helix</keyword>
<dbReference type="PANTHER" id="PTHR34980:SF2">
    <property type="entry name" value="INNER MEMBRANE PROTEIN YHAH-RELATED"/>
    <property type="match status" value="1"/>
</dbReference>
<keyword evidence="2" id="KW-0645">Protease</keyword>
<feature type="transmembrane region" description="Helical" evidence="1">
    <location>
        <begin position="50"/>
        <end position="71"/>
    </location>
</feature>
<keyword evidence="1" id="KW-0472">Membrane</keyword>
<sequence length="127" mass="14629">MKWYLKAFRQYSDFNGRARRKEYFMFSLFNALFMILTMLISVGLSSWLDAPAFISIYALYILASLVPSLAVSVRRLHDIGKSGWMLLVGCIPLIGAIWMFVLLITDSDPQNNQYGPNPKEEMMLEHI</sequence>
<gene>
    <name evidence="2" type="ORF">IIF7_13150</name>
</gene>
<dbReference type="AlphaFoldDB" id="A0A1Y1T208"/>
<evidence type="ECO:0000256" key="1">
    <source>
        <dbReference type="SAM" id="Phobius"/>
    </source>
</evidence>
<proteinExistence type="predicted"/>
<dbReference type="Proteomes" id="UP000192746">
    <property type="component" value="Unassembled WGS sequence"/>
</dbReference>
<dbReference type="EMBL" id="ARYN01000011">
    <property type="protein sequence ID" value="ORL45061.1"/>
    <property type="molecule type" value="Genomic_DNA"/>
</dbReference>
<dbReference type="PANTHER" id="PTHR34980">
    <property type="entry name" value="INNER MEMBRANE PROTEIN-RELATED-RELATED"/>
    <property type="match status" value="1"/>
</dbReference>
<keyword evidence="3" id="KW-1185">Reference proteome</keyword>
<keyword evidence="1" id="KW-0812">Transmembrane</keyword>